<feature type="region of interest" description="Disordered" evidence="2">
    <location>
        <begin position="711"/>
        <end position="733"/>
    </location>
</feature>
<dbReference type="InterPro" id="IPR001138">
    <property type="entry name" value="Zn2Cys6_DnaBD"/>
</dbReference>
<feature type="domain" description="Zn(2)-C6 fungal-type" evidence="3">
    <location>
        <begin position="497"/>
        <end position="526"/>
    </location>
</feature>
<sequence>MPPRSNNGSSSRQPPTRQRGQQPSTFSNLDVDLGPLEQCNREHPHDHELGPNGEYIVQQVPALPNNGFNVPAQAEPSSAMPPKMGQSQAQFPAYNSMLGQNLGPPLAPAQYMEPSNQQLDNQQNNNQQLRWARPYQPQPQPQQPLPEAPSQPGKRGRPRKSPEGEDEAQRASKRPKVQQHHWQPALNRITNSVQVGQRNPIDNMCDHCRARPHENQGCDVDLANQIECHRCTRHRALVDPNHICKVLGREHWQKRFANSRPSYPIHETSSSVCARCKAHQGSGRHALCDIDDRVKIGCTPCKNDNALCRVYDEQKANGEKRDVDQPAELMWNRPEVGDGSVPEGWRPWWRQMCMECQPGKAKACSWIRDFRLREYKCTTCVEKNIPCVDPWTGDTYETPYTWALGDGDKIVYDKGTKIREARHRCTNCLANQAMCRSLADEEDFACVRCTSWGLVCETPGNGSRHPSQQLPWIDRKRVGWSGWTKCTANDKGMKFCGCRRCRENGYKCDRKRPCDTCVNSRAEADCDSWVYNKDLLKRRETNGAEQPEYYMALGYGPRGVDDDRMLCLEENLLGPNRPRYAIMTDPAVAAAAVAAAGAAANSAAPALAPPPAPVTVGNPPVAAQQDPRQFGGVVGNGPGGGVMAPPPQPMPAAGQQGFAAPFAPMDYYDQAYPYGNQDHIRKLHNNMMYGDNNAAAVANETGGGFSNWVGGYNGSDNHQNPNAHPPPFEGQAQNQGDIQYMIGNGNDINPEALVQMAEEQPVLLHPQLEVDPEHEQFELARGICDFMAQLARDGRFVPIELRNFNPPEVAEPPLAARIGPPALAILELTDEDALNLPREPPGPPTWNPAPYDPQLRAALARWKRPANNVFRDIPDASLLNVDVQPDNQPCEEVKPGAPGNVCNALVHDGAHCENLEHAAAQPKPHVVCDACDLTSKKHLFEGQQPLTRMEVLNMRNYACGGCAITHQADARFGVKAANGQWEWPLYPVTGCLCAKKLLGRRLCSHHRYQLAQRLMIQVSMVLEWAITNFGPDMCLFCKQGGNLAKGVAQAPGNGYMDDLLFVCLNCEGIVAVTDPGPKEIVPGVQQWMGGCHPFSLYSEPWFQTPLPDIDCEA</sequence>
<dbReference type="AlphaFoldDB" id="A0A135S502"/>
<organism evidence="4 5">
    <name type="scientific">Colletotrichum salicis</name>
    <dbReference type="NCBI Taxonomy" id="1209931"/>
    <lineage>
        <taxon>Eukaryota</taxon>
        <taxon>Fungi</taxon>
        <taxon>Dikarya</taxon>
        <taxon>Ascomycota</taxon>
        <taxon>Pezizomycotina</taxon>
        <taxon>Sordariomycetes</taxon>
        <taxon>Hypocreomycetidae</taxon>
        <taxon>Glomerellales</taxon>
        <taxon>Glomerellaceae</taxon>
        <taxon>Colletotrichum</taxon>
        <taxon>Colletotrichum acutatum species complex</taxon>
    </lineage>
</organism>
<keyword evidence="5" id="KW-1185">Reference proteome</keyword>
<protein>
    <recommendedName>
        <fullName evidence="3">Zn(2)-C6 fungal-type domain-containing protein</fullName>
    </recommendedName>
</protein>
<dbReference type="OrthoDB" id="5232836at2759"/>
<evidence type="ECO:0000313" key="5">
    <source>
        <dbReference type="Proteomes" id="UP000070121"/>
    </source>
</evidence>
<dbReference type="PROSITE" id="PS50048">
    <property type="entry name" value="ZN2_CY6_FUNGAL_2"/>
    <property type="match status" value="1"/>
</dbReference>
<proteinExistence type="predicted"/>
<comment type="caution">
    <text evidence="4">The sequence shown here is derived from an EMBL/GenBank/DDBJ whole genome shotgun (WGS) entry which is preliminary data.</text>
</comment>
<evidence type="ECO:0000256" key="1">
    <source>
        <dbReference type="ARBA" id="ARBA00023242"/>
    </source>
</evidence>
<evidence type="ECO:0000313" key="4">
    <source>
        <dbReference type="EMBL" id="KXH30979.1"/>
    </source>
</evidence>
<keyword evidence="1" id="KW-0539">Nucleus</keyword>
<evidence type="ECO:0000256" key="2">
    <source>
        <dbReference type="SAM" id="MobiDB-lite"/>
    </source>
</evidence>
<evidence type="ECO:0000259" key="3">
    <source>
        <dbReference type="PROSITE" id="PS50048"/>
    </source>
</evidence>
<reference evidence="4 5" key="1">
    <citation type="submission" date="2014-02" db="EMBL/GenBank/DDBJ databases">
        <title>The genome sequence of Colletotrichum salicis CBS 607.94.</title>
        <authorList>
            <person name="Baroncelli R."/>
            <person name="Thon M.R."/>
        </authorList>
    </citation>
    <scope>NUCLEOTIDE SEQUENCE [LARGE SCALE GENOMIC DNA]</scope>
    <source>
        <strain evidence="4 5">CBS 607.94</strain>
    </source>
</reference>
<name>A0A135S502_9PEZI</name>
<feature type="compositionally biased region" description="Basic and acidic residues" evidence="2">
    <location>
        <begin position="39"/>
        <end position="49"/>
    </location>
</feature>
<dbReference type="Proteomes" id="UP000070121">
    <property type="component" value="Unassembled WGS sequence"/>
</dbReference>
<feature type="compositionally biased region" description="Basic and acidic residues" evidence="2">
    <location>
        <begin position="160"/>
        <end position="170"/>
    </location>
</feature>
<gene>
    <name evidence="4" type="ORF">CSAL01_08015</name>
</gene>
<feature type="compositionally biased region" description="Low complexity" evidence="2">
    <location>
        <begin position="8"/>
        <end position="25"/>
    </location>
</feature>
<dbReference type="GO" id="GO:0000981">
    <property type="term" value="F:DNA-binding transcription factor activity, RNA polymerase II-specific"/>
    <property type="evidence" value="ECO:0007669"/>
    <property type="project" value="InterPro"/>
</dbReference>
<accession>A0A135S502</accession>
<feature type="region of interest" description="Disordered" evidence="2">
    <location>
        <begin position="134"/>
        <end position="184"/>
    </location>
</feature>
<dbReference type="GO" id="GO:0008270">
    <property type="term" value="F:zinc ion binding"/>
    <property type="evidence" value="ECO:0007669"/>
    <property type="project" value="InterPro"/>
</dbReference>
<dbReference type="EMBL" id="JFFI01002527">
    <property type="protein sequence ID" value="KXH30979.1"/>
    <property type="molecule type" value="Genomic_DNA"/>
</dbReference>
<feature type="region of interest" description="Disordered" evidence="2">
    <location>
        <begin position="1"/>
        <end position="87"/>
    </location>
</feature>
<dbReference type="STRING" id="1209931.A0A135S502"/>
<feature type="compositionally biased region" description="Pro residues" evidence="2">
    <location>
        <begin position="136"/>
        <end position="149"/>
    </location>
</feature>